<evidence type="ECO:0000313" key="2">
    <source>
        <dbReference type="Proteomes" id="UP000571084"/>
    </source>
</evidence>
<dbReference type="Proteomes" id="UP000571084">
    <property type="component" value="Unassembled WGS sequence"/>
</dbReference>
<proteinExistence type="predicted"/>
<dbReference type="AlphaFoldDB" id="A0A840RV84"/>
<organism evidence="1 2">
    <name type="scientific">Glaciimonas immobilis</name>
    <dbReference type="NCBI Taxonomy" id="728004"/>
    <lineage>
        <taxon>Bacteria</taxon>
        <taxon>Pseudomonadati</taxon>
        <taxon>Pseudomonadota</taxon>
        <taxon>Betaproteobacteria</taxon>
        <taxon>Burkholderiales</taxon>
        <taxon>Oxalobacteraceae</taxon>
        <taxon>Glaciimonas</taxon>
    </lineage>
</organism>
<name>A0A840RV84_9BURK</name>
<comment type="caution">
    <text evidence="1">The sequence shown here is derived from an EMBL/GenBank/DDBJ whole genome shotgun (WGS) entry which is preliminary data.</text>
</comment>
<evidence type="ECO:0000313" key="1">
    <source>
        <dbReference type="EMBL" id="MBB5200491.1"/>
    </source>
</evidence>
<dbReference type="RefSeq" id="WP_168051907.1">
    <property type="nucleotide sequence ID" value="NZ_JAAOZT010000001.1"/>
</dbReference>
<protein>
    <submittedName>
        <fullName evidence="1">Uncharacterized protein</fullName>
    </submittedName>
</protein>
<sequence length="109" mass="12340">MLTENNFPMEIYHRIGIKMDNNVRFRTLFFMKIGERKIRRSPSGMNQQLSSDAGLTLGTLRNTIGKKTFSITLRTAAKQAAGYLSSCRGPGYWLYDPNGNFITPIVGLY</sequence>
<dbReference type="EMBL" id="JACHHQ010000004">
    <property type="protein sequence ID" value="MBB5200491.1"/>
    <property type="molecule type" value="Genomic_DNA"/>
</dbReference>
<gene>
    <name evidence="1" type="ORF">HNR39_002326</name>
</gene>
<reference evidence="1 2" key="1">
    <citation type="submission" date="2020-08" db="EMBL/GenBank/DDBJ databases">
        <title>Genomic Encyclopedia of Type Strains, Phase IV (KMG-IV): sequencing the most valuable type-strain genomes for metagenomic binning, comparative biology and taxonomic classification.</title>
        <authorList>
            <person name="Goeker M."/>
        </authorList>
    </citation>
    <scope>NUCLEOTIDE SEQUENCE [LARGE SCALE GENOMIC DNA]</scope>
    <source>
        <strain evidence="1 2">DSM 23240</strain>
    </source>
</reference>
<accession>A0A840RV84</accession>
<keyword evidence="2" id="KW-1185">Reference proteome</keyword>